<dbReference type="EMBL" id="LN679144">
    <property type="protein sequence ID" value="CEL60319.1"/>
    <property type="molecule type" value="Genomic_DNA"/>
</dbReference>
<reference evidence="1 2" key="1">
    <citation type="submission" date="2014-11" db="EMBL/GenBank/DDBJ databases">
        <authorList>
            <person name="Wibberg Daniel"/>
        </authorList>
    </citation>
    <scope>NUCLEOTIDE SEQUENCE [LARGE SCALE GENOMIC DNA]</scope>
    <source>
        <strain evidence="1">Rhizoctonia solani AG1-IB 7/3/14</strain>
    </source>
</reference>
<evidence type="ECO:0000313" key="1">
    <source>
        <dbReference type="EMBL" id="CEL60319.1"/>
    </source>
</evidence>
<name>A0A0B7FTW1_THACB</name>
<protein>
    <submittedName>
        <fullName evidence="1">Uncharacterized protein</fullName>
    </submittedName>
</protein>
<dbReference type="Proteomes" id="UP000059188">
    <property type="component" value="Unassembled WGS sequence"/>
</dbReference>
<keyword evidence="2" id="KW-1185">Reference proteome</keyword>
<dbReference type="AlphaFoldDB" id="A0A0B7FTW1"/>
<accession>A0A0B7FTW1</accession>
<sequence>MLRLMAHGWYVISKARSLLGMKGGKKADPAGWTRRPIKIDQTQCYLPDMIKHTDVITSFCAPMQGWA</sequence>
<evidence type="ECO:0000313" key="2">
    <source>
        <dbReference type="Proteomes" id="UP000059188"/>
    </source>
</evidence>
<organism evidence="1 2">
    <name type="scientific">Thanatephorus cucumeris (strain AG1-IB / isolate 7/3/14)</name>
    <name type="common">Lettuce bottom rot fungus</name>
    <name type="synonym">Rhizoctonia solani</name>
    <dbReference type="NCBI Taxonomy" id="1108050"/>
    <lineage>
        <taxon>Eukaryota</taxon>
        <taxon>Fungi</taxon>
        <taxon>Dikarya</taxon>
        <taxon>Basidiomycota</taxon>
        <taxon>Agaricomycotina</taxon>
        <taxon>Agaricomycetes</taxon>
        <taxon>Cantharellales</taxon>
        <taxon>Ceratobasidiaceae</taxon>
        <taxon>Rhizoctonia</taxon>
        <taxon>Rhizoctonia solani AG-1</taxon>
    </lineage>
</organism>
<gene>
    <name evidence="1" type="ORF">RSOLAG1IB_09543</name>
</gene>
<proteinExistence type="predicted"/>